<evidence type="ECO:0000313" key="3">
    <source>
        <dbReference type="Proteomes" id="UP000053326"/>
    </source>
</evidence>
<accession>A0A101FGH9</accession>
<dbReference type="Proteomes" id="UP000053326">
    <property type="component" value="Unassembled WGS sequence"/>
</dbReference>
<dbReference type="CDD" id="cd00077">
    <property type="entry name" value="HDc"/>
    <property type="match status" value="1"/>
</dbReference>
<dbReference type="InterPro" id="IPR003607">
    <property type="entry name" value="HD/PDEase_dom"/>
</dbReference>
<sequence>MERIDAVVRDPLFRECLEKNRKAEEGREFCKHDLQHFVDVARITYILMLESGSLRKFIEEGNLKGRRAAKEVIYAAGLLHDIARWREYETGEDHAPLGAELAEQILHRAGFTPNEIRIITTAIYEHREQRPQMSVLGELLHRADNLSRACHECPVKDKCYKYPRMETANLVLIY</sequence>
<dbReference type="EMBL" id="LGFO01000067">
    <property type="protein sequence ID" value="KUK36615.1"/>
    <property type="molecule type" value="Genomic_DNA"/>
</dbReference>
<dbReference type="AlphaFoldDB" id="A0A101FGH9"/>
<dbReference type="InterPro" id="IPR006674">
    <property type="entry name" value="HD_domain"/>
</dbReference>
<dbReference type="PATRIC" id="fig|85874.4.peg.15"/>
<organism evidence="2 3">
    <name type="scientific">Thermacetogenium phaeum</name>
    <dbReference type="NCBI Taxonomy" id="85874"/>
    <lineage>
        <taxon>Bacteria</taxon>
        <taxon>Bacillati</taxon>
        <taxon>Bacillota</taxon>
        <taxon>Clostridia</taxon>
        <taxon>Thermoanaerobacterales</taxon>
        <taxon>Thermoanaerobacteraceae</taxon>
        <taxon>Thermacetogenium</taxon>
    </lineage>
</organism>
<evidence type="ECO:0000259" key="1">
    <source>
        <dbReference type="PROSITE" id="PS51831"/>
    </source>
</evidence>
<dbReference type="SMART" id="SM00471">
    <property type="entry name" value="HDc"/>
    <property type="match status" value="1"/>
</dbReference>
<proteinExistence type="predicted"/>
<reference evidence="3" key="1">
    <citation type="journal article" date="2015" name="MBio">
        <title>Genome-Resolved Metagenomic Analysis Reveals Roles for Candidate Phyla and Other Microbial Community Members in Biogeochemical Transformations in Oil Reservoirs.</title>
        <authorList>
            <person name="Hu P."/>
            <person name="Tom L."/>
            <person name="Singh A."/>
            <person name="Thomas B.C."/>
            <person name="Baker B.J."/>
            <person name="Piceno Y.M."/>
            <person name="Andersen G.L."/>
            <person name="Banfield J.F."/>
        </authorList>
    </citation>
    <scope>NUCLEOTIDE SEQUENCE [LARGE SCALE GENOMIC DNA]</scope>
</reference>
<comment type="caution">
    <text evidence="2">The sequence shown here is derived from an EMBL/GenBank/DDBJ whole genome shotgun (WGS) entry which is preliminary data.</text>
</comment>
<dbReference type="PROSITE" id="PS51831">
    <property type="entry name" value="HD"/>
    <property type="match status" value="1"/>
</dbReference>
<evidence type="ECO:0000313" key="2">
    <source>
        <dbReference type="EMBL" id="KUK36615.1"/>
    </source>
</evidence>
<protein>
    <recommendedName>
        <fullName evidence="1">HD domain-containing protein</fullName>
    </recommendedName>
</protein>
<dbReference type="Pfam" id="PF01966">
    <property type="entry name" value="HD"/>
    <property type="match status" value="1"/>
</dbReference>
<feature type="domain" description="HD" evidence="1">
    <location>
        <begin position="33"/>
        <end position="146"/>
    </location>
</feature>
<dbReference type="SUPFAM" id="SSF109604">
    <property type="entry name" value="HD-domain/PDEase-like"/>
    <property type="match status" value="1"/>
</dbReference>
<gene>
    <name evidence="2" type="ORF">XD66_0683</name>
</gene>
<name>A0A101FGH9_9THEO</name>
<dbReference type="Gene3D" id="1.10.3210.10">
    <property type="entry name" value="Hypothetical protein af1432"/>
    <property type="match status" value="1"/>
</dbReference>